<evidence type="ECO:0008006" key="4">
    <source>
        <dbReference type="Google" id="ProtNLM"/>
    </source>
</evidence>
<name>A0A9R0WRW7_TRITD</name>
<evidence type="ECO:0000256" key="1">
    <source>
        <dbReference type="ARBA" id="ARBA00006974"/>
    </source>
</evidence>
<comment type="similarity">
    <text evidence="1">Belongs to the ARG7 family.</text>
</comment>
<proteinExistence type="inferred from homology"/>
<dbReference type="OMA" id="PICSCER"/>
<dbReference type="PANTHER" id="PTHR31175:SF72">
    <property type="entry name" value="AUXIN INDUCED PROTEIN"/>
    <property type="match status" value="1"/>
</dbReference>
<dbReference type="GO" id="GO:0009733">
    <property type="term" value="P:response to auxin"/>
    <property type="evidence" value="ECO:0007669"/>
    <property type="project" value="InterPro"/>
</dbReference>
<evidence type="ECO:0000313" key="3">
    <source>
        <dbReference type="Proteomes" id="UP000324705"/>
    </source>
</evidence>
<accession>A0A9R0WRW7</accession>
<organism evidence="2 3">
    <name type="scientific">Triticum turgidum subsp. durum</name>
    <name type="common">Durum wheat</name>
    <name type="synonym">Triticum durum</name>
    <dbReference type="NCBI Taxonomy" id="4567"/>
    <lineage>
        <taxon>Eukaryota</taxon>
        <taxon>Viridiplantae</taxon>
        <taxon>Streptophyta</taxon>
        <taxon>Embryophyta</taxon>
        <taxon>Tracheophyta</taxon>
        <taxon>Spermatophyta</taxon>
        <taxon>Magnoliopsida</taxon>
        <taxon>Liliopsida</taxon>
        <taxon>Poales</taxon>
        <taxon>Poaceae</taxon>
        <taxon>BOP clade</taxon>
        <taxon>Pooideae</taxon>
        <taxon>Triticodae</taxon>
        <taxon>Triticeae</taxon>
        <taxon>Triticinae</taxon>
        <taxon>Triticum</taxon>
    </lineage>
</organism>
<gene>
    <name evidence="2" type="ORF">TRITD_5Av1G189210</name>
</gene>
<sequence length="142" mass="15979">MVSAKRIAQLAKKWQRVAYLSRKQLTMTAKKEAEGWSMAVAGKDHCVMYTTDKRRFEVPLAYLGTMIFRELLLMSLEEFSVITCNGRITLPCDATEIKYMMYLLGRNASVEVEKAFLSSIVMPCHYAICVAPSLAVVAVRSS</sequence>
<dbReference type="EMBL" id="LT934119">
    <property type="protein sequence ID" value="VAI20750.1"/>
    <property type="molecule type" value="Genomic_DNA"/>
</dbReference>
<dbReference type="AlphaFoldDB" id="A0A9R0WRW7"/>
<reference evidence="2 3" key="1">
    <citation type="submission" date="2017-09" db="EMBL/GenBank/DDBJ databases">
        <authorList>
            <consortium name="International Durum Wheat Genome Sequencing Consortium (IDWGSC)"/>
            <person name="Milanesi L."/>
        </authorList>
    </citation>
    <scope>NUCLEOTIDE SEQUENCE [LARGE SCALE GENOMIC DNA]</scope>
    <source>
        <strain evidence="3">cv. Svevo</strain>
    </source>
</reference>
<keyword evidence="3" id="KW-1185">Reference proteome</keyword>
<dbReference type="InterPro" id="IPR003676">
    <property type="entry name" value="SAUR_fam"/>
</dbReference>
<dbReference type="PANTHER" id="PTHR31175">
    <property type="entry name" value="AUXIN-RESPONSIVE FAMILY PROTEIN"/>
    <property type="match status" value="1"/>
</dbReference>
<dbReference type="Gramene" id="TRITD5Av1G189210.1">
    <property type="protein sequence ID" value="TRITD5Av1G189210.1"/>
    <property type="gene ID" value="TRITD5Av1G189210"/>
</dbReference>
<dbReference type="Pfam" id="PF02519">
    <property type="entry name" value="Auxin_inducible"/>
    <property type="match status" value="1"/>
</dbReference>
<dbReference type="Proteomes" id="UP000324705">
    <property type="component" value="Chromosome 5A"/>
</dbReference>
<evidence type="ECO:0000313" key="2">
    <source>
        <dbReference type="EMBL" id="VAI20750.1"/>
    </source>
</evidence>
<protein>
    <recommendedName>
        <fullName evidence="4">Auxin-responsive protein</fullName>
    </recommendedName>
</protein>